<dbReference type="OrthoDB" id="1451712at2"/>
<evidence type="ECO:0000256" key="1">
    <source>
        <dbReference type="SAM" id="Phobius"/>
    </source>
</evidence>
<accession>A0A316LK23</accession>
<name>A0A316LK23_9FLAO</name>
<dbReference type="RefSeq" id="WP_109661304.1">
    <property type="nucleotide sequence ID" value="NZ_QGEG01000001.1"/>
</dbReference>
<keyword evidence="1" id="KW-1133">Transmembrane helix</keyword>
<dbReference type="EMBL" id="QGEG01000001">
    <property type="protein sequence ID" value="PWL40460.1"/>
    <property type="molecule type" value="Genomic_DNA"/>
</dbReference>
<evidence type="ECO:0000313" key="3">
    <source>
        <dbReference type="Proteomes" id="UP000245762"/>
    </source>
</evidence>
<evidence type="ECO:0000313" key="2">
    <source>
        <dbReference type="EMBL" id="PWL40460.1"/>
    </source>
</evidence>
<comment type="caution">
    <text evidence="2">The sequence shown here is derived from an EMBL/GenBank/DDBJ whole genome shotgun (WGS) entry which is preliminary data.</text>
</comment>
<sequence length="62" mass="7300">MTYKIKSLIYLSCFVVAAFIYNGIQQEDEFQAQLKSKEFVEADFEDANKQEKSKENLLEKEE</sequence>
<keyword evidence="1" id="KW-0472">Membrane</keyword>
<keyword evidence="1" id="KW-0812">Transmembrane</keyword>
<dbReference type="Proteomes" id="UP000245762">
    <property type="component" value="Unassembled WGS sequence"/>
</dbReference>
<organism evidence="2 3">
    <name type="scientific">Flagellimonas aquimarina</name>
    <dbReference type="NCBI Taxonomy" id="2201895"/>
    <lineage>
        <taxon>Bacteria</taxon>
        <taxon>Pseudomonadati</taxon>
        <taxon>Bacteroidota</taxon>
        <taxon>Flavobacteriia</taxon>
        <taxon>Flavobacteriales</taxon>
        <taxon>Flavobacteriaceae</taxon>
        <taxon>Flagellimonas</taxon>
    </lineage>
</organism>
<feature type="transmembrane region" description="Helical" evidence="1">
    <location>
        <begin position="7"/>
        <end position="24"/>
    </location>
</feature>
<gene>
    <name evidence="2" type="ORF">DKG77_06525</name>
</gene>
<dbReference type="AlphaFoldDB" id="A0A316LK23"/>
<reference evidence="2 3" key="1">
    <citation type="submission" date="2018-05" db="EMBL/GenBank/DDBJ databases">
        <title>Complete genome sequence of Flagellimonas aquimarina ECD12 isolated from seaweed Ecklonia cava.</title>
        <authorList>
            <person name="Choi S."/>
            <person name="Seong C."/>
        </authorList>
    </citation>
    <scope>NUCLEOTIDE SEQUENCE [LARGE SCALE GENOMIC DNA]</scope>
    <source>
        <strain evidence="2 3">ECD12</strain>
    </source>
</reference>
<protein>
    <submittedName>
        <fullName evidence="2">Uncharacterized protein</fullName>
    </submittedName>
</protein>
<proteinExistence type="predicted"/>
<keyword evidence="3" id="KW-1185">Reference proteome</keyword>